<dbReference type="Proteomes" id="UP000267251">
    <property type="component" value="Unassembled WGS sequence"/>
</dbReference>
<dbReference type="PROSITE" id="PS00036">
    <property type="entry name" value="BZIP_BASIC"/>
    <property type="match status" value="1"/>
</dbReference>
<reference evidence="4" key="1">
    <citation type="journal article" date="2018" name="Nat. Microbiol.">
        <title>Leveraging single-cell genomics to expand the fungal tree of life.</title>
        <authorList>
            <person name="Ahrendt S.R."/>
            <person name="Quandt C.A."/>
            <person name="Ciobanu D."/>
            <person name="Clum A."/>
            <person name="Salamov A."/>
            <person name="Andreopoulos B."/>
            <person name="Cheng J.F."/>
            <person name="Woyke T."/>
            <person name="Pelin A."/>
            <person name="Henrissat B."/>
            <person name="Reynolds N.K."/>
            <person name="Benny G.L."/>
            <person name="Smith M.E."/>
            <person name="James T.Y."/>
            <person name="Grigoriev I.V."/>
        </authorList>
    </citation>
    <scope>NUCLEOTIDE SEQUENCE [LARGE SCALE GENOMIC DNA]</scope>
</reference>
<dbReference type="InterPro" id="IPR046347">
    <property type="entry name" value="bZIP_sf"/>
</dbReference>
<keyword evidence="4" id="KW-1185">Reference proteome</keyword>
<accession>A0A4P9Y3C8</accession>
<feature type="compositionally biased region" description="Polar residues" evidence="1">
    <location>
        <begin position="77"/>
        <end position="90"/>
    </location>
</feature>
<name>A0A4P9Y3C8_9FUNG</name>
<gene>
    <name evidence="3" type="ORF">BJ684DRAFT_20301</name>
</gene>
<feature type="compositionally biased region" description="Basic residues" evidence="1">
    <location>
        <begin position="186"/>
        <end position="210"/>
    </location>
</feature>
<evidence type="ECO:0000313" key="4">
    <source>
        <dbReference type="Proteomes" id="UP000267251"/>
    </source>
</evidence>
<organism evidence="3 4">
    <name type="scientific">Piptocephalis cylindrospora</name>
    <dbReference type="NCBI Taxonomy" id="1907219"/>
    <lineage>
        <taxon>Eukaryota</taxon>
        <taxon>Fungi</taxon>
        <taxon>Fungi incertae sedis</taxon>
        <taxon>Zoopagomycota</taxon>
        <taxon>Zoopagomycotina</taxon>
        <taxon>Zoopagomycetes</taxon>
        <taxon>Zoopagales</taxon>
        <taxon>Piptocephalidaceae</taxon>
        <taxon>Piptocephalis</taxon>
    </lineage>
</organism>
<dbReference type="InterPro" id="IPR004827">
    <property type="entry name" value="bZIP"/>
</dbReference>
<sequence>MSDSGSMGPSGPSTTSNSLTLPPILSTLPPSFTSPSPSSSSSSSSSSAAPKHPGAAVPLRQSSSMGHFQSHLPPLTSAASSGPIPSTRVPSYSRVVVLSEPGVDDPHPPHPYHLPPRPSHPYQRPYTNASTSSLPSSPYASASSSVSSLLDEDDPIHLHPQDSSYPRSSDAWAHSTTGYYTLPPPHAHHAHSHSHPHTHPHPFHPHRNRPIHPGSSSLSPQVPDGFNTPNSSSSSAYSPVSSSSSSPIPSVPTSPSASPSTSPSSSSTISSSPLNGKALSALERRRLRNQKSSAAFRARRKQYQADLEQGIMTLQSTLHRAVDPEGKPMFQDAMSEMRSAVLTLPKMEQDSGLVGTGLASLPPEIAMLSPAERRRFQNKLSARVFRERRRQLIAALEQDFKALLSLHRTAPEVFPLRALPVSLYPMCGIKEDEEGGKDGSSDPSSPGQGALEEACQ</sequence>
<feature type="region of interest" description="Disordered" evidence="1">
    <location>
        <begin position="429"/>
        <end position="456"/>
    </location>
</feature>
<dbReference type="EMBL" id="KZ988085">
    <property type="protein sequence ID" value="RKP13194.1"/>
    <property type="molecule type" value="Genomic_DNA"/>
</dbReference>
<evidence type="ECO:0000256" key="1">
    <source>
        <dbReference type="SAM" id="MobiDB-lite"/>
    </source>
</evidence>
<dbReference type="GO" id="GO:0003700">
    <property type="term" value="F:DNA-binding transcription factor activity"/>
    <property type="evidence" value="ECO:0007669"/>
    <property type="project" value="InterPro"/>
</dbReference>
<feature type="compositionally biased region" description="Low complexity" evidence="1">
    <location>
        <begin position="129"/>
        <end position="149"/>
    </location>
</feature>
<proteinExistence type="predicted"/>
<feature type="compositionally biased region" description="Low complexity" evidence="1">
    <location>
        <begin position="231"/>
        <end position="273"/>
    </location>
</feature>
<dbReference type="Gene3D" id="1.20.5.170">
    <property type="match status" value="2"/>
</dbReference>
<dbReference type="OrthoDB" id="10589089at2759"/>
<feature type="region of interest" description="Disordered" evidence="1">
    <location>
        <begin position="1"/>
        <end position="275"/>
    </location>
</feature>
<dbReference type="AlphaFoldDB" id="A0A4P9Y3C8"/>
<dbReference type="SUPFAM" id="SSF57959">
    <property type="entry name" value="Leucine zipper domain"/>
    <property type="match status" value="2"/>
</dbReference>
<feature type="domain" description="BZIP" evidence="2">
    <location>
        <begin position="284"/>
        <end position="299"/>
    </location>
</feature>
<protein>
    <recommendedName>
        <fullName evidence="2">BZIP domain-containing protein</fullName>
    </recommendedName>
</protein>
<evidence type="ECO:0000313" key="3">
    <source>
        <dbReference type="EMBL" id="RKP13194.1"/>
    </source>
</evidence>
<dbReference type="Pfam" id="PF07716">
    <property type="entry name" value="bZIP_2"/>
    <property type="match status" value="1"/>
</dbReference>
<feature type="compositionally biased region" description="Low complexity" evidence="1">
    <location>
        <begin position="1"/>
        <end position="47"/>
    </location>
</feature>
<evidence type="ECO:0000259" key="2">
    <source>
        <dbReference type="PROSITE" id="PS00036"/>
    </source>
</evidence>
<feature type="compositionally biased region" description="Pro residues" evidence="1">
    <location>
        <begin position="109"/>
        <end position="119"/>
    </location>
</feature>